<keyword evidence="2" id="KW-0472">Membrane</keyword>
<evidence type="ECO:0000256" key="1">
    <source>
        <dbReference type="SAM" id="MobiDB-lite"/>
    </source>
</evidence>
<keyword evidence="2" id="KW-0812">Transmembrane</keyword>
<reference evidence="3" key="2">
    <citation type="submission" date="2023-06" db="EMBL/GenBank/DDBJ databases">
        <authorList>
            <consortium name="Lawrence Berkeley National Laboratory"/>
            <person name="Haridas S."/>
            <person name="Hensen N."/>
            <person name="Bonometti L."/>
            <person name="Westerberg I."/>
            <person name="Brannstrom I.O."/>
            <person name="Guillou S."/>
            <person name="Cros-Aarteil S."/>
            <person name="Calhoun S."/>
            <person name="Kuo A."/>
            <person name="Mondo S."/>
            <person name="Pangilinan J."/>
            <person name="Riley R."/>
            <person name="Labutti K."/>
            <person name="Andreopoulos B."/>
            <person name="Lipzen A."/>
            <person name="Chen C."/>
            <person name="Yanf M."/>
            <person name="Daum C."/>
            <person name="Ng V."/>
            <person name="Clum A."/>
            <person name="Steindorff A."/>
            <person name="Ohm R."/>
            <person name="Martin F."/>
            <person name="Silar P."/>
            <person name="Natvig D."/>
            <person name="Lalanne C."/>
            <person name="Gautier V."/>
            <person name="Ament-Velasquez S.L."/>
            <person name="Kruys A."/>
            <person name="Hutchinson M.I."/>
            <person name="Powell A.J."/>
            <person name="Barry K."/>
            <person name="Miller A.N."/>
            <person name="Grigoriev I.V."/>
            <person name="Debuchy R."/>
            <person name="Gladieux P."/>
            <person name="Thoren M.H."/>
            <person name="Johannesson H."/>
        </authorList>
    </citation>
    <scope>NUCLEOTIDE SEQUENCE</scope>
    <source>
        <strain evidence="3">CBS 560.94</strain>
    </source>
</reference>
<accession>A0AAE0JP28</accession>
<name>A0AAE0JP28_9PEZI</name>
<dbReference type="RefSeq" id="XP_062686213.1">
    <property type="nucleotide sequence ID" value="XM_062830223.1"/>
</dbReference>
<sequence length="1284" mass="140053">MPDMDIFSCLLTGALLFAAFPLSCAIYSAFLETLASPLSLLQAFAWFLNKFLASVDLVFLLSVFSGLVLTLKGSKLIIIGLEHRNTRKACRKIGRYAEMVWSVASKGVSAWKVFSQWVLRSSQAVRLRQRRTGKVYIALNEFYYLVPRYVPPPTPSPPIAIDNQTVDQSETTVEHQDVPQYLLCQREGWQGPENLDVGHLVNRSTREDTARPIASSVIQEQAVHPQVAESTNAASAFDVVHAGSAPPRLPISDRVKHLELLKEKTARESGLTVEQLEEILLEGRSPRTVEEAAPNTTAPDQSQLPETDKPQEQSLWSGPYKEGRLDADAKVKNSGWYSKHRPFKQRWTFISKPEPLVVPPSSSFPPRPVPTPKPKKLPLSKPVVAKTHISEPVVTTEPTVAPEPILAVKLTPPEIVITPPSPVLVPEIPAEAQVVVDNGISSMPDKLAPEPILTEKPIREIVTAPSVPSSSVVPQLQLGERDTVSEQEIEVLRLRFEDWRISPSVDASASVDEQKTVGNGVQSPLQVPVLTTLASPADDPLPSVVHSVSARPSDDDVEMEEDSSVLSLAGPEFNGVALSSDGDLSMTDINEVATTVHAGLSDDQHMQDGDDSHQVWMHEESPVVSSDMELFPPQQSPETVVFGGQVVPLVSFGFQQPSWQFSSVFNGQPTNFNFDFTSTMPSLVQPQNVEHDMTDAPQPDMVLTPFERPMVEMTSPVDSFQADTTMEGHFDYPAPLAFSPGQQQQPWNFVQQPTPATSDRVPVSDTIDFDMEESVYPDLDTLKNVVSPMAPQPSPVSVTTESDMGLGTLAHQAVDNVVHVSPVAPEQKPVVSDITEFSNDLVDPRLFGPIDMPTQGIAPAVEQPTEQVVPQQQLEQAVSQPGPATDEFPGVEACNLEEFAKLQALLEQDAEEATQQSEYPDLPEPAEVNQTPEVVSPSFAPDVDDGASNGSLVLSPPGTPTSVRSDRSWDHSLFGSPPPVFSAPTPPNRSPTPPRPAGLDFTNATFQPILPVGAPVFTSAPTFQPILPRSAPVFTSAPTFQPVLPRGAPVFNPRPSSPDIGEDFVVHVPDTPDDPEFRRNEAEWTEREMARMDQAFLDGQRLTQADVASANLQVDVLRPVEHVYIYGADEEDEDSDGSIESSDREVVVPVSQRRFAVPRSRASRATAPATATPSVPPAAPLNVASVADEGPVGEITPPVVSDLPGEEQDAERPLTELELELLGMASEDEDDAPQQIADGSEDRDPRRQEQVEYTPRADVEVTRTRKLAAPRRCRNLLSQNNTDN</sequence>
<feature type="region of interest" description="Disordered" evidence="1">
    <location>
        <begin position="908"/>
        <end position="996"/>
    </location>
</feature>
<comment type="caution">
    <text evidence="3">The sequence shown here is derived from an EMBL/GenBank/DDBJ whole genome shotgun (WGS) entry which is preliminary data.</text>
</comment>
<feature type="transmembrane region" description="Helical" evidence="2">
    <location>
        <begin position="51"/>
        <end position="71"/>
    </location>
</feature>
<dbReference type="Proteomes" id="UP001278500">
    <property type="component" value="Unassembled WGS sequence"/>
</dbReference>
<feature type="compositionally biased region" description="Acidic residues" evidence="1">
    <location>
        <begin position="1128"/>
        <end position="1137"/>
    </location>
</feature>
<evidence type="ECO:0000256" key="2">
    <source>
        <dbReference type="SAM" id="Phobius"/>
    </source>
</evidence>
<feature type="compositionally biased region" description="Low complexity" evidence="1">
    <location>
        <begin position="741"/>
        <end position="753"/>
    </location>
</feature>
<feature type="compositionally biased region" description="Basic residues" evidence="1">
    <location>
        <begin position="1264"/>
        <end position="1274"/>
    </location>
</feature>
<feature type="compositionally biased region" description="Basic and acidic residues" evidence="1">
    <location>
        <begin position="1240"/>
        <end position="1263"/>
    </location>
</feature>
<evidence type="ECO:0000313" key="3">
    <source>
        <dbReference type="EMBL" id="KAK3354835.1"/>
    </source>
</evidence>
<feature type="region of interest" description="Disordered" evidence="1">
    <location>
        <begin position="1128"/>
        <end position="1284"/>
    </location>
</feature>
<feature type="region of interest" description="Disordered" evidence="1">
    <location>
        <begin position="282"/>
        <end position="322"/>
    </location>
</feature>
<feature type="region of interest" description="Disordered" evidence="1">
    <location>
        <begin position="358"/>
        <end position="379"/>
    </location>
</feature>
<reference evidence="3" key="1">
    <citation type="journal article" date="2023" name="Mol. Phylogenet. Evol.">
        <title>Genome-scale phylogeny and comparative genomics of the fungal order Sordariales.</title>
        <authorList>
            <person name="Hensen N."/>
            <person name="Bonometti L."/>
            <person name="Westerberg I."/>
            <person name="Brannstrom I.O."/>
            <person name="Guillou S."/>
            <person name="Cros-Aarteil S."/>
            <person name="Calhoun S."/>
            <person name="Haridas S."/>
            <person name="Kuo A."/>
            <person name="Mondo S."/>
            <person name="Pangilinan J."/>
            <person name="Riley R."/>
            <person name="LaButti K."/>
            <person name="Andreopoulos B."/>
            <person name="Lipzen A."/>
            <person name="Chen C."/>
            <person name="Yan M."/>
            <person name="Daum C."/>
            <person name="Ng V."/>
            <person name="Clum A."/>
            <person name="Steindorff A."/>
            <person name="Ohm R.A."/>
            <person name="Martin F."/>
            <person name="Silar P."/>
            <person name="Natvig D.O."/>
            <person name="Lalanne C."/>
            <person name="Gautier V."/>
            <person name="Ament-Velasquez S.L."/>
            <person name="Kruys A."/>
            <person name="Hutchinson M.I."/>
            <person name="Powell A.J."/>
            <person name="Barry K."/>
            <person name="Miller A.N."/>
            <person name="Grigoriev I.V."/>
            <person name="Debuchy R."/>
            <person name="Gladieux P."/>
            <person name="Hiltunen Thoren M."/>
            <person name="Johannesson H."/>
        </authorList>
    </citation>
    <scope>NUCLEOTIDE SEQUENCE</scope>
    <source>
        <strain evidence="3">CBS 560.94</strain>
    </source>
</reference>
<evidence type="ECO:0000313" key="4">
    <source>
        <dbReference type="Proteomes" id="UP001278500"/>
    </source>
</evidence>
<proteinExistence type="predicted"/>
<feature type="compositionally biased region" description="Polar residues" evidence="1">
    <location>
        <begin position="294"/>
        <end position="305"/>
    </location>
</feature>
<protein>
    <submittedName>
        <fullName evidence="3">Uncharacterized protein</fullName>
    </submittedName>
</protein>
<feature type="region of interest" description="Disordered" evidence="1">
    <location>
        <begin position="741"/>
        <end position="760"/>
    </location>
</feature>
<gene>
    <name evidence="3" type="ORF">B0H65DRAFT_563099</name>
</gene>
<feature type="compositionally biased region" description="Pro residues" evidence="1">
    <location>
        <begin position="358"/>
        <end position="372"/>
    </location>
</feature>
<dbReference type="EMBL" id="JAUEPP010000001">
    <property type="protein sequence ID" value="KAK3354835.1"/>
    <property type="molecule type" value="Genomic_DNA"/>
</dbReference>
<dbReference type="GeneID" id="87867377"/>
<organism evidence="3 4">
    <name type="scientific">Neurospora tetraspora</name>
    <dbReference type="NCBI Taxonomy" id="94610"/>
    <lineage>
        <taxon>Eukaryota</taxon>
        <taxon>Fungi</taxon>
        <taxon>Dikarya</taxon>
        <taxon>Ascomycota</taxon>
        <taxon>Pezizomycotina</taxon>
        <taxon>Sordariomycetes</taxon>
        <taxon>Sordariomycetidae</taxon>
        <taxon>Sordariales</taxon>
        <taxon>Sordariaceae</taxon>
        <taxon>Neurospora</taxon>
    </lineage>
</organism>
<feature type="compositionally biased region" description="Pro residues" evidence="1">
    <location>
        <begin position="976"/>
        <end position="996"/>
    </location>
</feature>
<keyword evidence="2" id="KW-1133">Transmembrane helix</keyword>
<feature type="compositionally biased region" description="Low complexity" evidence="1">
    <location>
        <begin position="1157"/>
        <end position="1173"/>
    </location>
</feature>
<keyword evidence="4" id="KW-1185">Reference proteome</keyword>